<name>A0A9D7XP04_9BACT</name>
<protein>
    <recommendedName>
        <fullName evidence="3">DUF4304 domain-containing protein</fullName>
    </recommendedName>
</protein>
<dbReference type="EMBL" id="JADKGY010000029">
    <property type="protein sequence ID" value="MBK9983964.1"/>
    <property type="molecule type" value="Genomic_DNA"/>
</dbReference>
<evidence type="ECO:0000313" key="2">
    <source>
        <dbReference type="Proteomes" id="UP000808337"/>
    </source>
</evidence>
<proteinExistence type="predicted"/>
<gene>
    <name evidence="1" type="ORF">IPP15_16620</name>
</gene>
<evidence type="ECO:0008006" key="3">
    <source>
        <dbReference type="Google" id="ProtNLM"/>
    </source>
</evidence>
<sequence length="207" mass="24280">MTKKEVRNKIITVLKVSLLKHGFIYNSKIGSFYKSKDDWKYEVILGLYDYNPEYKFSFGLCIRNNKVESIFHKFSGTIAEYQQSSCTSLTPLKYFDDKTVDYKITNENELSIALNEFLQLFENKIIESINYFTTLELLEKEFNTNPNFNVISIPDTYIHGLILAKLCNNTNFEDLVKSYAAIVDPYIHEKNKYYAVVEYLRDESNIL</sequence>
<reference evidence="1 2" key="1">
    <citation type="submission" date="2020-10" db="EMBL/GenBank/DDBJ databases">
        <title>Connecting structure to function with the recovery of over 1000 high-quality activated sludge metagenome-assembled genomes encoding full-length rRNA genes using long-read sequencing.</title>
        <authorList>
            <person name="Singleton C.M."/>
            <person name="Petriglieri F."/>
            <person name="Kristensen J.M."/>
            <person name="Kirkegaard R.H."/>
            <person name="Michaelsen T.Y."/>
            <person name="Andersen M.H."/>
            <person name="Karst S.M."/>
            <person name="Dueholm M.S."/>
            <person name="Nielsen P.H."/>
            <person name="Albertsen M."/>
        </authorList>
    </citation>
    <scope>NUCLEOTIDE SEQUENCE [LARGE SCALE GENOMIC DNA]</scope>
    <source>
        <strain evidence="1">Ribe_18-Q3-R11-54_MAXAC.273</strain>
    </source>
</reference>
<organism evidence="1 2">
    <name type="scientific">Candidatus Opimibacter skivensis</name>
    <dbReference type="NCBI Taxonomy" id="2982028"/>
    <lineage>
        <taxon>Bacteria</taxon>
        <taxon>Pseudomonadati</taxon>
        <taxon>Bacteroidota</taxon>
        <taxon>Saprospiria</taxon>
        <taxon>Saprospirales</taxon>
        <taxon>Saprospiraceae</taxon>
        <taxon>Candidatus Opimibacter</taxon>
    </lineage>
</organism>
<evidence type="ECO:0000313" key="1">
    <source>
        <dbReference type="EMBL" id="MBK9983964.1"/>
    </source>
</evidence>
<dbReference type="Proteomes" id="UP000808337">
    <property type="component" value="Unassembled WGS sequence"/>
</dbReference>
<comment type="caution">
    <text evidence="1">The sequence shown here is derived from an EMBL/GenBank/DDBJ whole genome shotgun (WGS) entry which is preliminary data.</text>
</comment>
<accession>A0A9D7XP04</accession>
<dbReference type="AlphaFoldDB" id="A0A9D7XP04"/>